<evidence type="ECO:0000259" key="10">
    <source>
        <dbReference type="PROSITE" id="PS50011"/>
    </source>
</evidence>
<evidence type="ECO:0000256" key="4">
    <source>
        <dbReference type="ARBA" id="ARBA00022741"/>
    </source>
</evidence>
<dbReference type="GO" id="GO:0005956">
    <property type="term" value="C:protein kinase CK2 complex"/>
    <property type="evidence" value="ECO:0007669"/>
    <property type="project" value="TreeGrafter"/>
</dbReference>
<dbReference type="Gene3D" id="3.30.200.20">
    <property type="entry name" value="Phosphorylase Kinase, domain 1"/>
    <property type="match status" value="1"/>
</dbReference>
<dbReference type="PANTHER" id="PTHR24054">
    <property type="entry name" value="CASEIN KINASE II SUBUNIT ALPHA"/>
    <property type="match status" value="1"/>
</dbReference>
<dbReference type="OMA" id="GAGKQYK"/>
<name>A0A0L0D5I1_THETB</name>
<dbReference type="PROSITE" id="PS50011">
    <property type="entry name" value="PROTEIN_KINASE_DOM"/>
    <property type="match status" value="1"/>
</dbReference>
<feature type="compositionally biased region" description="Low complexity" evidence="9">
    <location>
        <begin position="95"/>
        <end position="134"/>
    </location>
</feature>
<feature type="compositionally biased region" description="Gly residues" evidence="9">
    <location>
        <begin position="614"/>
        <end position="624"/>
    </location>
</feature>
<dbReference type="InterPro" id="IPR011009">
    <property type="entry name" value="Kinase-like_dom_sf"/>
</dbReference>
<dbReference type="PANTHER" id="PTHR24054:SF0">
    <property type="entry name" value="CASEIN KINASE II SUBUNIT ALPHA"/>
    <property type="match status" value="1"/>
</dbReference>
<dbReference type="EMBL" id="GL349447">
    <property type="protein sequence ID" value="KNC47594.1"/>
    <property type="molecule type" value="Genomic_DNA"/>
</dbReference>
<dbReference type="InterPro" id="IPR045216">
    <property type="entry name" value="CK2_alpha"/>
</dbReference>
<dbReference type="STRING" id="461836.A0A0L0D5I1"/>
<evidence type="ECO:0000256" key="5">
    <source>
        <dbReference type="ARBA" id="ARBA00022777"/>
    </source>
</evidence>
<evidence type="ECO:0000313" key="12">
    <source>
        <dbReference type="Proteomes" id="UP000054408"/>
    </source>
</evidence>
<evidence type="ECO:0000256" key="8">
    <source>
        <dbReference type="ARBA" id="ARBA00048679"/>
    </source>
</evidence>
<dbReference type="OrthoDB" id="248923at2759"/>
<dbReference type="SUPFAM" id="SSF56112">
    <property type="entry name" value="Protein kinase-like (PK-like)"/>
    <property type="match status" value="1"/>
</dbReference>
<feature type="compositionally biased region" description="Low complexity" evidence="9">
    <location>
        <begin position="598"/>
        <end position="613"/>
    </location>
</feature>
<gene>
    <name evidence="11" type="ORF">AMSG_02620</name>
</gene>
<keyword evidence="4" id="KW-0547">Nucleotide-binding</keyword>
<keyword evidence="6" id="KW-0067">ATP-binding</keyword>
<protein>
    <recommendedName>
        <fullName evidence="1">non-specific serine/threonine protein kinase</fullName>
        <ecNumber evidence="1">2.7.11.1</ecNumber>
    </recommendedName>
</protein>
<keyword evidence="3" id="KW-0808">Transferase</keyword>
<feature type="compositionally biased region" description="Low complexity" evidence="9">
    <location>
        <begin position="625"/>
        <end position="646"/>
    </location>
</feature>
<dbReference type="SMART" id="SM00220">
    <property type="entry name" value="S_TKc"/>
    <property type="match status" value="1"/>
</dbReference>
<dbReference type="GO" id="GO:0005634">
    <property type="term" value="C:nucleus"/>
    <property type="evidence" value="ECO:0007669"/>
    <property type="project" value="TreeGrafter"/>
</dbReference>
<evidence type="ECO:0000256" key="9">
    <source>
        <dbReference type="SAM" id="MobiDB-lite"/>
    </source>
</evidence>
<accession>A0A0L0D5I1</accession>
<sequence>MAAYKQGSFLWGAFPSSHESYSSDEQRSLSTSRSSKRTMSRSGFGGSMEWGAPQPRSVAKTRRRVDRHRRVRSHTGSTSWNAGASHVRCLETVSDESAGSSSSSSHPDSTSDSSDSSDVSGSASSYSGSFSSDSVTATTATAASTTEPDGPHNLVAAAMAMDRLALTSSSRRREAKAKAKDKDKDKDKDKSKSKSKARSRPKSAIGGGRASRRARSESVHRRVGSPSPLARDSRRSSRGSHCQLFSDRLHQRRLTPFRWTRSLKRYRIDRSQSMGEGGQSFVFRGTDKETGEPVVVKVTKTAADAREAAILQRVHSGPNVISLLDMIKTDDEHILILESIGSPSQVGRSFSRLTACQAQFYFCKLLIALEYCHSRNIIHGDVKNGNVIFNASTKSLRLIDFGHAIHHRLTRPKRRWMGTPTYKAPEVLLHYPRFDYAVDMWAAGVMLARALIHKHFIMPLKSKSAPDLTHPANLRAIISLLGTDAYAAFVKKYSLKSASANHGLKASRLKSDATLPRSAIPLRDFSPHAANVDPRALDLIAKLLRIDPAERLTASQALNHPYMSSVKSDVEAPSEHYAGSRPSSLAASPITEADEQSSLRSADSASSGSSGSDSGSGSGSGSDSGSGSSESSSTDGSSSGSGSSSI</sequence>
<dbReference type="AlphaFoldDB" id="A0A0L0D5I1"/>
<dbReference type="eggNOG" id="KOG0668">
    <property type="taxonomic scope" value="Eukaryota"/>
</dbReference>
<feature type="compositionally biased region" description="Basic and acidic residues" evidence="9">
    <location>
        <begin position="176"/>
        <end position="192"/>
    </location>
</feature>
<evidence type="ECO:0000256" key="7">
    <source>
        <dbReference type="ARBA" id="ARBA00047899"/>
    </source>
</evidence>
<dbReference type="Pfam" id="PF00069">
    <property type="entry name" value="Pkinase"/>
    <property type="match status" value="1"/>
</dbReference>
<evidence type="ECO:0000313" key="11">
    <source>
        <dbReference type="EMBL" id="KNC47594.1"/>
    </source>
</evidence>
<feature type="compositionally biased region" description="Basic residues" evidence="9">
    <location>
        <begin position="59"/>
        <end position="73"/>
    </location>
</feature>
<evidence type="ECO:0000256" key="3">
    <source>
        <dbReference type="ARBA" id="ARBA00022679"/>
    </source>
</evidence>
<evidence type="ECO:0000256" key="6">
    <source>
        <dbReference type="ARBA" id="ARBA00022840"/>
    </source>
</evidence>
<evidence type="ECO:0000256" key="2">
    <source>
        <dbReference type="ARBA" id="ARBA00022527"/>
    </source>
</evidence>
<keyword evidence="12" id="KW-1185">Reference proteome</keyword>
<proteinExistence type="predicted"/>
<feature type="region of interest" description="Disordered" evidence="9">
    <location>
        <begin position="566"/>
        <end position="646"/>
    </location>
</feature>
<feature type="region of interest" description="Disordered" evidence="9">
    <location>
        <begin position="167"/>
        <end position="242"/>
    </location>
</feature>
<dbReference type="InterPro" id="IPR000719">
    <property type="entry name" value="Prot_kinase_dom"/>
</dbReference>
<dbReference type="InterPro" id="IPR008271">
    <property type="entry name" value="Ser/Thr_kinase_AS"/>
</dbReference>
<dbReference type="EC" id="2.7.11.1" evidence="1"/>
<dbReference type="Gene3D" id="1.10.510.10">
    <property type="entry name" value="Transferase(Phosphotransferase) domain 1"/>
    <property type="match status" value="1"/>
</dbReference>
<dbReference type="GeneID" id="25562284"/>
<dbReference type="GO" id="GO:0005829">
    <property type="term" value="C:cytosol"/>
    <property type="evidence" value="ECO:0007669"/>
    <property type="project" value="TreeGrafter"/>
</dbReference>
<dbReference type="RefSeq" id="XP_013759523.1">
    <property type="nucleotide sequence ID" value="XM_013904069.1"/>
</dbReference>
<comment type="catalytic activity">
    <reaction evidence="8">
        <text>L-seryl-[protein] + ATP = O-phospho-L-seryl-[protein] + ADP + H(+)</text>
        <dbReference type="Rhea" id="RHEA:17989"/>
        <dbReference type="Rhea" id="RHEA-COMP:9863"/>
        <dbReference type="Rhea" id="RHEA-COMP:11604"/>
        <dbReference type="ChEBI" id="CHEBI:15378"/>
        <dbReference type="ChEBI" id="CHEBI:29999"/>
        <dbReference type="ChEBI" id="CHEBI:30616"/>
        <dbReference type="ChEBI" id="CHEBI:83421"/>
        <dbReference type="ChEBI" id="CHEBI:456216"/>
        <dbReference type="EC" id="2.7.11.1"/>
    </reaction>
</comment>
<dbReference type="GO" id="GO:0004674">
    <property type="term" value="F:protein serine/threonine kinase activity"/>
    <property type="evidence" value="ECO:0007669"/>
    <property type="project" value="UniProtKB-KW"/>
</dbReference>
<reference evidence="11 12" key="1">
    <citation type="submission" date="2010-05" db="EMBL/GenBank/DDBJ databases">
        <title>The Genome Sequence of Thecamonas trahens ATCC 50062.</title>
        <authorList>
            <consortium name="The Broad Institute Genome Sequencing Platform"/>
            <person name="Russ C."/>
            <person name="Cuomo C."/>
            <person name="Shea T."/>
            <person name="Young S.K."/>
            <person name="Zeng Q."/>
            <person name="Koehrsen M."/>
            <person name="Haas B."/>
            <person name="Borodovsky M."/>
            <person name="Guigo R."/>
            <person name="Alvarado L."/>
            <person name="Berlin A."/>
            <person name="Bochicchio J."/>
            <person name="Borenstein D."/>
            <person name="Chapman S."/>
            <person name="Chen Z."/>
            <person name="Freedman E."/>
            <person name="Gellesch M."/>
            <person name="Goldberg J."/>
            <person name="Griggs A."/>
            <person name="Gujja S."/>
            <person name="Heilman E."/>
            <person name="Heiman D."/>
            <person name="Hepburn T."/>
            <person name="Howarth C."/>
            <person name="Jen D."/>
            <person name="Larson L."/>
            <person name="Mehta T."/>
            <person name="Park D."/>
            <person name="Pearson M."/>
            <person name="Roberts A."/>
            <person name="Saif S."/>
            <person name="Shenoy N."/>
            <person name="Sisk P."/>
            <person name="Stolte C."/>
            <person name="Sykes S."/>
            <person name="Thomson T."/>
            <person name="Walk T."/>
            <person name="White J."/>
            <person name="Yandava C."/>
            <person name="Burger G."/>
            <person name="Gray M.W."/>
            <person name="Holland P.W.H."/>
            <person name="King N."/>
            <person name="Lang F.B.F."/>
            <person name="Roger A.J."/>
            <person name="Ruiz-Trillo I."/>
            <person name="Lander E."/>
            <person name="Nusbaum C."/>
        </authorList>
    </citation>
    <scope>NUCLEOTIDE SEQUENCE [LARGE SCALE GENOMIC DNA]</scope>
    <source>
        <strain evidence="11 12">ATCC 50062</strain>
    </source>
</reference>
<keyword evidence="2" id="KW-0723">Serine/threonine-protein kinase</keyword>
<feature type="domain" description="Protein kinase" evidence="10">
    <location>
        <begin position="268"/>
        <end position="563"/>
    </location>
</feature>
<organism evidence="11 12">
    <name type="scientific">Thecamonas trahens ATCC 50062</name>
    <dbReference type="NCBI Taxonomy" id="461836"/>
    <lineage>
        <taxon>Eukaryota</taxon>
        <taxon>Apusozoa</taxon>
        <taxon>Apusomonadida</taxon>
        <taxon>Apusomonadidae</taxon>
        <taxon>Thecamonas</taxon>
    </lineage>
</organism>
<dbReference type="PROSITE" id="PS00108">
    <property type="entry name" value="PROTEIN_KINASE_ST"/>
    <property type="match status" value="1"/>
</dbReference>
<evidence type="ECO:0000256" key="1">
    <source>
        <dbReference type="ARBA" id="ARBA00012513"/>
    </source>
</evidence>
<keyword evidence="5 11" id="KW-0418">Kinase</keyword>
<dbReference type="Proteomes" id="UP000054408">
    <property type="component" value="Unassembled WGS sequence"/>
</dbReference>
<feature type="region of interest" description="Disordered" evidence="9">
    <location>
        <begin position="12"/>
        <end position="134"/>
    </location>
</feature>
<comment type="catalytic activity">
    <reaction evidence="7">
        <text>L-threonyl-[protein] + ATP = O-phospho-L-threonyl-[protein] + ADP + H(+)</text>
        <dbReference type="Rhea" id="RHEA:46608"/>
        <dbReference type="Rhea" id="RHEA-COMP:11060"/>
        <dbReference type="Rhea" id="RHEA-COMP:11605"/>
        <dbReference type="ChEBI" id="CHEBI:15378"/>
        <dbReference type="ChEBI" id="CHEBI:30013"/>
        <dbReference type="ChEBI" id="CHEBI:30616"/>
        <dbReference type="ChEBI" id="CHEBI:61977"/>
        <dbReference type="ChEBI" id="CHEBI:456216"/>
        <dbReference type="EC" id="2.7.11.1"/>
    </reaction>
</comment>
<dbReference type="GO" id="GO:0051726">
    <property type="term" value="P:regulation of cell cycle"/>
    <property type="evidence" value="ECO:0007669"/>
    <property type="project" value="TreeGrafter"/>
</dbReference>
<dbReference type="GO" id="GO:0005524">
    <property type="term" value="F:ATP binding"/>
    <property type="evidence" value="ECO:0007669"/>
    <property type="project" value="UniProtKB-KW"/>
</dbReference>